<dbReference type="InterPro" id="IPR000015">
    <property type="entry name" value="Fimb_usher"/>
</dbReference>
<dbReference type="EMBL" id="JARRYG010000030">
    <property type="protein sequence ID" value="MDG4698593.1"/>
    <property type="molecule type" value="Genomic_DNA"/>
</dbReference>
<keyword evidence="5" id="KW-1185">Reference proteome</keyword>
<comment type="caution">
    <text evidence="2">The sequence shown here is derived from an EMBL/GenBank/DDBJ whole genome shotgun (WGS) entry which is preliminary data.</text>
</comment>
<name>A0AA42FL12_9GAMM</name>
<protein>
    <submittedName>
        <fullName evidence="2">Fimbria/pilus outer membrane usher protein</fullName>
    </submittedName>
</protein>
<organism evidence="2 4">
    <name type="scientific">Providencia huashanensis</name>
    <dbReference type="NCBI Taxonomy" id="3037798"/>
    <lineage>
        <taxon>Bacteria</taxon>
        <taxon>Pseudomonadati</taxon>
        <taxon>Pseudomonadota</taxon>
        <taxon>Gammaproteobacteria</taxon>
        <taxon>Enterobacterales</taxon>
        <taxon>Morganellaceae</taxon>
        <taxon>Providencia</taxon>
    </lineage>
</organism>
<dbReference type="AlphaFoldDB" id="A0AA42FL12"/>
<evidence type="ECO:0000313" key="5">
    <source>
        <dbReference type="Proteomes" id="UP001176478"/>
    </source>
</evidence>
<dbReference type="Gene3D" id="2.60.40.3110">
    <property type="match status" value="1"/>
</dbReference>
<dbReference type="SUPFAM" id="SSF141729">
    <property type="entry name" value="FimD N-terminal domain-like"/>
    <property type="match status" value="1"/>
</dbReference>
<sequence length="788" mass="88394">MTRKKKNKIVAILLFVATSSYAKEVVFDQDALKHKGIPSDIAKLYSEKAHFPQGENIVSVFLNDKYIGQSSFLFNSQGELCLDTKFINTTNIELSKINSTCPTIKDYDNLEVELIPGDLRVNIYASPSLLKNKSTNDWLHTGKSGVFNYDIKYFSTKSDFASQSFFNSNLTLGFNVYNWIVRSDQTYTYFNGETSFDHQTLYAEKTLEPLKKNLQVGQINLSNSFFSSGQVIGFQLVPELALDSSSQGGGIVNGIAFERSVIEVRQAGILIYTTTVPEGPYTLENLPLLNNRLDLSVTVINQSNKESTFIVPASSFILASNSINKDITFGLGKVNQNKADKKPYVMNVSKGFNLRPDMLVVVGGLASKDYQGVGLSNTYEFPNLSLATITTNISKDMDNKYGEYYTLSYNYPVIANTNLAANSLYRSKEYKDFNETLNDYDTIMYSNHVNSSETQYGIGVNTHFNSLGSFSLSWNRSLGDRTINYYNANWNNLYANRYNVYLGYERRLYNHTNDNTIYFNVDISLGDRQNLSSWMNQYDNNKSYGTRYSNHNYDNLSYSISANKNTEPSNQNVSLNMNYTTPVTLLSGNISKGNNTSSYYGSLSGGMVYFDNELIFSSKRIANTFAIAKTENQENIPIQSSSGTVMTNSKGYAVIPSIDSYRTNYAKIDYRKLPKNMNAPYGIIEFQPANGSVPLVNFYINQVNRAILTPSFNGKKLSKNLKVYDKNGDLLTITDNAGRIIIDNLSLPTSYFVDVGNNKKCTINLTSDVGISKTELFTIINPICFMAN</sequence>
<reference evidence="3" key="2">
    <citation type="submission" date="2023-07" db="EMBL/GenBank/DDBJ databases">
        <authorList>
            <person name="Yang W."/>
            <person name="Chen J."/>
            <person name="Ji P."/>
            <person name="Hu F."/>
        </authorList>
    </citation>
    <scope>NUCLEOTIDE SEQUENCE</scope>
    <source>
        <strain evidence="3">CRE-138-0111</strain>
    </source>
</reference>
<dbReference type="GO" id="GO:0009297">
    <property type="term" value="P:pilus assembly"/>
    <property type="evidence" value="ECO:0007669"/>
    <property type="project" value="InterPro"/>
</dbReference>
<reference evidence="3" key="3">
    <citation type="journal article" date="2024" name="Int. J. Antimicrob. Agents">
        <title>Identification of a novel Providencia species showing multi-drug-resistant in three patients with hospital-acquired infection.</title>
        <authorList>
            <person name="Yang W."/>
            <person name="Chen J."/>
            <person name="Yang F."/>
            <person name="Ji P."/>
            <person name="Shen S."/>
            <person name="Yin D."/>
            <person name="Hu F."/>
        </authorList>
    </citation>
    <scope>NUCLEOTIDE SEQUENCE</scope>
    <source>
        <strain evidence="3">CRE-138-0111</strain>
    </source>
</reference>
<dbReference type="InterPro" id="IPR042186">
    <property type="entry name" value="FimD_plug_dom"/>
</dbReference>
<dbReference type="Proteomes" id="UP001156701">
    <property type="component" value="Unassembled WGS sequence"/>
</dbReference>
<evidence type="ECO:0000256" key="1">
    <source>
        <dbReference type="SAM" id="SignalP"/>
    </source>
</evidence>
<feature type="chain" id="PRO_5041457171" evidence="1">
    <location>
        <begin position="23"/>
        <end position="788"/>
    </location>
</feature>
<dbReference type="GO" id="GO:0009279">
    <property type="term" value="C:cell outer membrane"/>
    <property type="evidence" value="ECO:0007669"/>
    <property type="project" value="TreeGrafter"/>
</dbReference>
<dbReference type="RefSeq" id="WP_210789204.1">
    <property type="nucleotide sequence ID" value="NZ_JARRYG010000030.1"/>
</dbReference>
<dbReference type="Pfam" id="PF00577">
    <property type="entry name" value="Usher"/>
    <property type="match status" value="1"/>
</dbReference>
<reference evidence="2" key="1">
    <citation type="submission" date="2023-03" db="EMBL/GenBank/DDBJ databases">
        <title>a new species belonging to Providencia genus.</title>
        <authorList>
            <person name="Yang W."/>
            <person name="Hu F."/>
            <person name="Shen S."/>
            <person name="Ding L."/>
            <person name="Yin D."/>
        </authorList>
    </citation>
    <scope>NUCLEOTIDE SEQUENCE</scope>
    <source>
        <strain evidence="2">CRE-3FA-0001</strain>
    </source>
</reference>
<keyword evidence="1" id="KW-0732">Signal</keyword>
<dbReference type="PANTHER" id="PTHR30451">
    <property type="entry name" value="OUTER MEMBRANE USHER PROTEIN"/>
    <property type="match status" value="1"/>
</dbReference>
<evidence type="ECO:0000313" key="2">
    <source>
        <dbReference type="EMBL" id="MDG4698593.1"/>
    </source>
</evidence>
<dbReference type="Proteomes" id="UP001176478">
    <property type="component" value="Unassembled WGS sequence"/>
</dbReference>
<evidence type="ECO:0000313" key="3">
    <source>
        <dbReference type="EMBL" id="MDO7855792.1"/>
    </source>
</evidence>
<dbReference type="EMBL" id="JAUQTG010000002">
    <property type="protein sequence ID" value="MDO7855792.1"/>
    <property type="molecule type" value="Genomic_DNA"/>
</dbReference>
<gene>
    <name evidence="2" type="ORF">P7V44_20415</name>
    <name evidence="3" type="ORF">Q5E86_05290</name>
</gene>
<feature type="signal peptide" evidence="1">
    <location>
        <begin position="1"/>
        <end position="22"/>
    </location>
</feature>
<dbReference type="GO" id="GO:0015473">
    <property type="term" value="F:fimbrial usher porin activity"/>
    <property type="evidence" value="ECO:0007669"/>
    <property type="project" value="InterPro"/>
</dbReference>
<proteinExistence type="predicted"/>
<dbReference type="InterPro" id="IPR037224">
    <property type="entry name" value="PapC_N_sf"/>
</dbReference>
<evidence type="ECO:0000313" key="4">
    <source>
        <dbReference type="Proteomes" id="UP001156701"/>
    </source>
</evidence>
<dbReference type="Gene3D" id="2.60.40.2610">
    <property type="entry name" value="Outer membrane usher protein FimD, plug domain"/>
    <property type="match status" value="1"/>
</dbReference>
<dbReference type="PANTHER" id="PTHR30451:SF8">
    <property type="entry name" value="FIMBRIAL USHER PROTEIN"/>
    <property type="match status" value="1"/>
</dbReference>
<accession>A0AA42FL12</accession>